<accession>A0A3D9ZWT5</accession>
<dbReference type="OrthoDB" id="3369896at2"/>
<comment type="caution">
    <text evidence="1">The sequence shown here is derived from an EMBL/GenBank/DDBJ whole genome shotgun (WGS) entry which is preliminary data.</text>
</comment>
<protein>
    <submittedName>
        <fullName evidence="1">Uncharacterized protein</fullName>
    </submittedName>
</protein>
<name>A0A3D9ZWT5_9ACTN</name>
<proteinExistence type="predicted"/>
<dbReference type="EMBL" id="QUMQ01000001">
    <property type="protein sequence ID" value="REG01500.1"/>
    <property type="molecule type" value="Genomic_DNA"/>
</dbReference>
<dbReference type="RefSeq" id="WP_116073802.1">
    <property type="nucleotide sequence ID" value="NZ_BONB01000012.1"/>
</dbReference>
<dbReference type="Gene3D" id="2.50.20.20">
    <property type="match status" value="1"/>
</dbReference>
<sequence length="248" mass="27293">MGEPIPWRLYPLTFVTWVLIAFLGGPDAVAGSGSGPLPHEPVAALHEAAERTLRSTFRVTIVDNDDQPGSPRLVVAVDPGSVVLLMWQDDQLFAFRDHGDTYLHNEGPYSPPWLRSDWPLPTPPQELAYLLYLGFDIEMHQMPLWLLDGVTQAEHTGSRTYSGTLDTRRARPRHPGVARDYFDGGGFTSGDDPTAVPFQATVDPRGRLVRLTLQTDAKGGTRTWQLTGLGEPVHVPSLPASDIEDGTY</sequence>
<gene>
    <name evidence="1" type="ORF">DFJ67_7584</name>
</gene>
<evidence type="ECO:0000313" key="1">
    <source>
        <dbReference type="EMBL" id="REG01500.1"/>
    </source>
</evidence>
<keyword evidence="2" id="KW-1185">Reference proteome</keyword>
<dbReference type="Proteomes" id="UP000256913">
    <property type="component" value="Unassembled WGS sequence"/>
</dbReference>
<dbReference type="AlphaFoldDB" id="A0A3D9ZWT5"/>
<evidence type="ECO:0000313" key="2">
    <source>
        <dbReference type="Proteomes" id="UP000256913"/>
    </source>
</evidence>
<organism evidence="1 2">
    <name type="scientific">Asanoa ferruginea</name>
    <dbReference type="NCBI Taxonomy" id="53367"/>
    <lineage>
        <taxon>Bacteria</taxon>
        <taxon>Bacillati</taxon>
        <taxon>Actinomycetota</taxon>
        <taxon>Actinomycetes</taxon>
        <taxon>Micromonosporales</taxon>
        <taxon>Micromonosporaceae</taxon>
        <taxon>Asanoa</taxon>
    </lineage>
</organism>
<reference evidence="1 2" key="1">
    <citation type="submission" date="2018-08" db="EMBL/GenBank/DDBJ databases">
        <title>Sequencing the genomes of 1000 actinobacteria strains.</title>
        <authorList>
            <person name="Klenk H.-P."/>
        </authorList>
    </citation>
    <scope>NUCLEOTIDE SEQUENCE [LARGE SCALE GENOMIC DNA]</scope>
    <source>
        <strain evidence="1 2">DSM 44099</strain>
    </source>
</reference>